<keyword evidence="1" id="KW-1133">Transmembrane helix</keyword>
<name>A0A4Q1B4E1_9BACT</name>
<feature type="transmembrane region" description="Helical" evidence="1">
    <location>
        <begin position="156"/>
        <end position="177"/>
    </location>
</feature>
<feature type="domain" description="PIN" evidence="2">
    <location>
        <begin position="1"/>
        <end position="113"/>
    </location>
</feature>
<dbReference type="OrthoDB" id="1524969at2"/>
<accession>A0A4Q1B4E1</accession>
<gene>
    <name evidence="3" type="ORF">CP965_04605</name>
</gene>
<dbReference type="AlphaFoldDB" id="A0A4Q1B4E1"/>
<feature type="transmembrane region" description="Helical" evidence="1">
    <location>
        <begin position="184"/>
        <end position="203"/>
    </location>
</feature>
<dbReference type="EMBL" id="NXIE01000002">
    <property type="protein sequence ID" value="RXK13087.1"/>
    <property type="molecule type" value="Genomic_DNA"/>
</dbReference>
<keyword evidence="1" id="KW-0472">Membrane</keyword>
<proteinExistence type="predicted"/>
<dbReference type="RefSeq" id="WP_129060906.1">
    <property type="nucleotide sequence ID" value="NZ_NXIE01000002.1"/>
</dbReference>
<dbReference type="Proteomes" id="UP000289718">
    <property type="component" value="Unassembled WGS sequence"/>
</dbReference>
<dbReference type="InterPro" id="IPR002716">
    <property type="entry name" value="PIN_dom"/>
</dbReference>
<dbReference type="SUPFAM" id="SSF88723">
    <property type="entry name" value="PIN domain-like"/>
    <property type="match status" value="1"/>
</dbReference>
<evidence type="ECO:0000259" key="2">
    <source>
        <dbReference type="SMART" id="SM00670"/>
    </source>
</evidence>
<dbReference type="SMART" id="SM00670">
    <property type="entry name" value="PINc"/>
    <property type="match status" value="1"/>
</dbReference>
<evidence type="ECO:0000313" key="4">
    <source>
        <dbReference type="Proteomes" id="UP000289718"/>
    </source>
</evidence>
<dbReference type="Gene3D" id="3.40.50.1010">
    <property type="entry name" value="5'-nuclease"/>
    <property type="match status" value="1"/>
</dbReference>
<dbReference type="Pfam" id="PF13638">
    <property type="entry name" value="PIN_4"/>
    <property type="match status" value="1"/>
</dbReference>
<comment type="caution">
    <text evidence="3">The sequence shown here is derived from an EMBL/GenBank/DDBJ whole genome shotgun (WGS) entry which is preliminary data.</text>
</comment>
<evidence type="ECO:0000313" key="3">
    <source>
        <dbReference type="EMBL" id="RXK13087.1"/>
    </source>
</evidence>
<organism evidence="3 4">
    <name type="scientific">Halarcobacter mediterraneus</name>
    <dbReference type="NCBI Taxonomy" id="2023153"/>
    <lineage>
        <taxon>Bacteria</taxon>
        <taxon>Pseudomonadati</taxon>
        <taxon>Campylobacterota</taxon>
        <taxon>Epsilonproteobacteria</taxon>
        <taxon>Campylobacterales</taxon>
        <taxon>Arcobacteraceae</taxon>
        <taxon>Halarcobacter</taxon>
    </lineage>
</organism>
<protein>
    <submittedName>
        <fullName evidence="3">Twitching motility protein PilT</fullName>
    </submittedName>
</protein>
<dbReference type="InterPro" id="IPR029060">
    <property type="entry name" value="PIN-like_dom_sf"/>
</dbReference>
<evidence type="ECO:0000256" key="1">
    <source>
        <dbReference type="SAM" id="Phobius"/>
    </source>
</evidence>
<keyword evidence="1" id="KW-0812">Transmembrane</keyword>
<sequence length="275" mass="31367">MIYIIDTNILIQYPQILSRIESREMVIPKSVMDELYMFGPKTKMPDIFKFVSSFIDNGIKIIHAPKNPTKNISELDKSNYKLSDSDIDTLYIALEESKTNVPIVVTDDLKFAKVLKKNGVKTITGKVFLDESDNETINEEVKNSANKIVSSQKKQLFISFFLGIFASILGNLIYFYLNIIISTITVWGTLVALPIVGIILFWFRENFRLSYGVFEFFAGIIMSLYVFFPLFNYSTLGPKEGLQILAGLYVMVRGLDNIGKAIIGTRIEPLWEKFF</sequence>
<keyword evidence="4" id="KW-1185">Reference proteome</keyword>
<reference evidence="3 4" key="1">
    <citation type="submission" date="2017-09" db="EMBL/GenBank/DDBJ databases">
        <title>Genomics of the genus Arcobacter.</title>
        <authorList>
            <person name="Perez-Cataluna A."/>
            <person name="Figueras M.J."/>
            <person name="Salas-Masso N."/>
        </authorList>
    </citation>
    <scope>NUCLEOTIDE SEQUENCE [LARGE SCALE GENOMIC DNA]</scope>
    <source>
        <strain evidence="3 4">F156-34</strain>
    </source>
</reference>
<feature type="transmembrane region" description="Helical" evidence="1">
    <location>
        <begin position="209"/>
        <end position="231"/>
    </location>
</feature>